<evidence type="ECO:0000313" key="2">
    <source>
        <dbReference type="Proteomes" id="UP000075950"/>
    </source>
</evidence>
<organism evidence="1 2">
    <name type="scientific">Brevibacterium linens</name>
    <dbReference type="NCBI Taxonomy" id="1703"/>
    <lineage>
        <taxon>Bacteria</taxon>
        <taxon>Bacillati</taxon>
        <taxon>Actinomycetota</taxon>
        <taxon>Actinomycetes</taxon>
        <taxon>Micrococcales</taxon>
        <taxon>Brevibacteriaceae</taxon>
        <taxon>Brevibacterium</taxon>
    </lineage>
</organism>
<gene>
    <name evidence="1" type="ORF">A2T55_03390</name>
</gene>
<reference evidence="2" key="1">
    <citation type="submission" date="2016-03" db="EMBL/GenBank/DDBJ databases">
        <authorList>
            <person name="Ploux O."/>
        </authorList>
    </citation>
    <scope>NUCLEOTIDE SEQUENCE [LARGE SCALE GENOMIC DNA]</scope>
    <source>
        <strain evidence="2">BS258</strain>
    </source>
</reference>
<protein>
    <submittedName>
        <fullName evidence="1">Uncharacterized protein</fullName>
    </submittedName>
</protein>
<dbReference type="AlphaFoldDB" id="A0A142NKT2"/>
<proteinExistence type="predicted"/>
<sequence>MHRTACTEQWEVGMAEEIDVEMQDTGEFLASIRSTTGTDEIVLMFDDAEEVSDGVLGNDEASVRATVDFLLSHQPSGDLPDRIDLVDIAAAYDGAIESIRKLRG</sequence>
<dbReference type="KEGG" id="bly:A2T55_03390"/>
<evidence type="ECO:0000313" key="1">
    <source>
        <dbReference type="EMBL" id="AMT92949.1"/>
    </source>
</evidence>
<name>A0A142NKT2_BRELN</name>
<accession>A0A142NKT2</accession>
<dbReference type="Proteomes" id="UP000075950">
    <property type="component" value="Chromosome"/>
</dbReference>
<dbReference type="EMBL" id="CP014869">
    <property type="protein sequence ID" value="AMT92949.1"/>
    <property type="molecule type" value="Genomic_DNA"/>
</dbReference>